<sequence>MSVGLEAGDRDVDWAEGWWLHQPVRSEPTPDGGLVVEPGAGSDFWRHTSYGFVHDDGPALLAPLPVDTAVEVAFRLDFTEQFDQAGVLVRVDERNWVKAGVEVSDGQPQVGAVVTREVSDWSVAPVPEWAGREVTVRVSRAGDALTVRARAGDEPWRLVRLAPLAPQAEASAGPFCCSPSRGGLVVRFLGWRRGPADAELHPED</sequence>
<protein>
    <submittedName>
        <fullName evidence="1">DUF1349 domain-containing protein</fullName>
    </submittedName>
</protein>
<dbReference type="Proteomes" id="UP001611075">
    <property type="component" value="Unassembled WGS sequence"/>
</dbReference>
<dbReference type="Gene3D" id="2.60.120.200">
    <property type="match status" value="1"/>
</dbReference>
<organism evidence="1 2">
    <name type="scientific">Micromonospora rubida</name>
    <dbReference type="NCBI Taxonomy" id="2697657"/>
    <lineage>
        <taxon>Bacteria</taxon>
        <taxon>Bacillati</taxon>
        <taxon>Actinomycetota</taxon>
        <taxon>Actinomycetes</taxon>
        <taxon>Micromonosporales</taxon>
        <taxon>Micromonosporaceae</taxon>
        <taxon>Micromonospora</taxon>
    </lineage>
</organism>
<dbReference type="InterPro" id="IPR009784">
    <property type="entry name" value="DUF1349"/>
</dbReference>
<dbReference type="EMBL" id="JBIRPU010000025">
    <property type="protein sequence ID" value="MFI0796210.1"/>
    <property type="molecule type" value="Genomic_DNA"/>
</dbReference>
<proteinExistence type="predicted"/>
<reference evidence="1 2" key="1">
    <citation type="submission" date="2024-10" db="EMBL/GenBank/DDBJ databases">
        <title>The Natural Products Discovery Center: Release of the First 8490 Sequenced Strains for Exploring Actinobacteria Biosynthetic Diversity.</title>
        <authorList>
            <person name="Kalkreuter E."/>
            <person name="Kautsar S.A."/>
            <person name="Yang D."/>
            <person name="Bader C.D."/>
            <person name="Teijaro C.N."/>
            <person name="Fluegel L."/>
            <person name="Davis C.M."/>
            <person name="Simpson J.R."/>
            <person name="Lauterbach L."/>
            <person name="Steele A.D."/>
            <person name="Gui C."/>
            <person name="Meng S."/>
            <person name="Li G."/>
            <person name="Viehrig K."/>
            <person name="Ye F."/>
            <person name="Su P."/>
            <person name="Kiefer A.F."/>
            <person name="Nichols A."/>
            <person name="Cepeda A.J."/>
            <person name="Yan W."/>
            <person name="Fan B."/>
            <person name="Jiang Y."/>
            <person name="Adhikari A."/>
            <person name="Zheng C.-J."/>
            <person name="Schuster L."/>
            <person name="Cowan T.M."/>
            <person name="Smanski M.J."/>
            <person name="Chevrette M.G."/>
            <person name="De Carvalho L.P.S."/>
            <person name="Shen B."/>
        </authorList>
    </citation>
    <scope>NUCLEOTIDE SEQUENCE [LARGE SCALE GENOMIC DNA]</scope>
    <source>
        <strain evidence="1 2">NPDC021253</strain>
    </source>
</reference>
<name>A0ABW7SSY2_9ACTN</name>
<accession>A0ABW7SSY2</accession>
<dbReference type="InterPro" id="IPR013320">
    <property type="entry name" value="ConA-like_dom_sf"/>
</dbReference>
<gene>
    <name evidence="1" type="ORF">ACH4OY_26525</name>
</gene>
<dbReference type="PANTHER" id="PTHR35332:SF2">
    <property type="entry name" value="REGULATION OF ENOLASE PROTEIN 1"/>
    <property type="match status" value="1"/>
</dbReference>
<keyword evidence="2" id="KW-1185">Reference proteome</keyword>
<comment type="caution">
    <text evidence="1">The sequence shown here is derived from an EMBL/GenBank/DDBJ whole genome shotgun (WGS) entry which is preliminary data.</text>
</comment>
<dbReference type="Pfam" id="PF07081">
    <property type="entry name" value="DUF1349"/>
    <property type="match status" value="1"/>
</dbReference>
<evidence type="ECO:0000313" key="1">
    <source>
        <dbReference type="EMBL" id="MFI0796210.1"/>
    </source>
</evidence>
<evidence type="ECO:0000313" key="2">
    <source>
        <dbReference type="Proteomes" id="UP001611075"/>
    </source>
</evidence>
<dbReference type="RefSeq" id="WP_396684122.1">
    <property type="nucleotide sequence ID" value="NZ_JBIRPU010000025.1"/>
</dbReference>
<dbReference type="SUPFAM" id="SSF49899">
    <property type="entry name" value="Concanavalin A-like lectins/glucanases"/>
    <property type="match status" value="1"/>
</dbReference>
<dbReference type="PANTHER" id="PTHR35332">
    <property type="entry name" value="REGULATION OF ENOLASE PROTEIN 1"/>
    <property type="match status" value="1"/>
</dbReference>